<dbReference type="Proteomes" id="UP000578697">
    <property type="component" value="Unassembled WGS sequence"/>
</dbReference>
<proteinExistence type="predicted"/>
<dbReference type="KEGG" id="trc:DYE49_10805"/>
<evidence type="ECO:0000313" key="2">
    <source>
        <dbReference type="EMBL" id="MBB5219198.1"/>
    </source>
</evidence>
<feature type="chain" id="PRO_5036240844" evidence="1">
    <location>
        <begin position="22"/>
        <end position="1009"/>
    </location>
</feature>
<keyword evidence="1" id="KW-0732">Signal</keyword>
<reference evidence="2 4" key="2">
    <citation type="submission" date="2020-08" db="EMBL/GenBank/DDBJ databases">
        <title>Genomic Encyclopedia of Type Strains, Phase IV (KMG-IV): sequencing the most valuable type-strain genomes for metagenomic binning, comparative biology and taxonomic classification.</title>
        <authorList>
            <person name="Goeker M."/>
        </authorList>
    </citation>
    <scope>NUCLEOTIDE SEQUENCE [LARGE SCALE GENOMIC DNA]</scope>
    <source>
        <strain evidence="2 4">DSM 103679</strain>
    </source>
</reference>
<evidence type="ECO:0000313" key="5">
    <source>
        <dbReference type="Proteomes" id="UP000593591"/>
    </source>
</evidence>
<accession>A0A840SGB3</accession>
<reference evidence="3 5" key="1">
    <citation type="submission" date="2018-08" db="EMBL/GenBank/DDBJ databases">
        <title>The first complete genome of Treponema rectale (CHPAT), a commensal spirochete of the bovine rectum.</title>
        <authorList>
            <person name="Staton G.J."/>
            <person name="Clegg S.R."/>
            <person name="Carter S.D."/>
            <person name="Radford A.D."/>
            <person name="Darby A."/>
            <person name="Hall N."/>
            <person name="Birtles R.J."/>
            <person name="Evans N.J."/>
        </authorList>
    </citation>
    <scope>NUCLEOTIDE SEQUENCE [LARGE SCALE GENOMIC DNA]</scope>
    <source>
        <strain evidence="3 5">CHPA</strain>
    </source>
</reference>
<keyword evidence="4" id="KW-1185">Reference proteome</keyword>
<dbReference type="AlphaFoldDB" id="A0A840SGB3"/>
<dbReference type="PROSITE" id="PS51257">
    <property type="entry name" value="PROKAR_LIPOPROTEIN"/>
    <property type="match status" value="1"/>
</dbReference>
<evidence type="ECO:0000256" key="1">
    <source>
        <dbReference type="SAM" id="SignalP"/>
    </source>
</evidence>
<gene>
    <name evidence="3" type="ORF">DYE49_10805</name>
    <name evidence="2" type="ORF">HNP77_001567</name>
</gene>
<dbReference type="EMBL" id="JACHFR010000002">
    <property type="protein sequence ID" value="MBB5219198.1"/>
    <property type="molecule type" value="Genomic_DNA"/>
</dbReference>
<dbReference type="Proteomes" id="UP000593591">
    <property type="component" value="Chromosome"/>
</dbReference>
<evidence type="ECO:0000313" key="3">
    <source>
        <dbReference type="EMBL" id="QOS40906.1"/>
    </source>
</evidence>
<organism evidence="2 4">
    <name type="scientific">Treponema rectale</name>
    <dbReference type="NCBI Taxonomy" id="744512"/>
    <lineage>
        <taxon>Bacteria</taxon>
        <taxon>Pseudomonadati</taxon>
        <taxon>Spirochaetota</taxon>
        <taxon>Spirochaetia</taxon>
        <taxon>Spirochaetales</taxon>
        <taxon>Treponemataceae</taxon>
        <taxon>Treponema</taxon>
    </lineage>
</organism>
<dbReference type="EMBL" id="CP031517">
    <property type="protein sequence ID" value="QOS40906.1"/>
    <property type="molecule type" value="Genomic_DNA"/>
</dbReference>
<protein>
    <submittedName>
        <fullName evidence="2">Uncharacterized protein</fullName>
    </submittedName>
</protein>
<evidence type="ECO:0000313" key="4">
    <source>
        <dbReference type="Proteomes" id="UP000578697"/>
    </source>
</evidence>
<name>A0A840SGB3_9SPIR</name>
<dbReference type="RefSeq" id="WP_184652618.1">
    <property type="nucleotide sequence ID" value="NZ_JACHFR010000002.1"/>
</dbReference>
<feature type="signal peptide" evidence="1">
    <location>
        <begin position="1"/>
        <end position="21"/>
    </location>
</feature>
<sequence length="1009" mass="106896">MKKRISLFTGVLAVLTVLAFSACSFGVKESKSSSTDGIEIGEIFEKNGEKFVTITMNSSNSIIQNARTILPDSPELYFSVTASTAEYAAATETTLAGTLSNAVATGANLSTTNVLIENEADCSYATSTAASTGYVADPYYGNTVNKMDGITLTLKVGYAYNFTVYATAVPAGAGAKDVNGALITPEPESMSNLLFSTDVTGNTTYSDYSSPAISGVGKTKADTINGSSTKNDEIHYAVRQILVEHLAMNAIVKGHAYYYIGQDGNGNATIYKGTDLSVNDTDPAGLSDTVTIAASSDGITGTGTAYIPVYLEATDALTEGLAVRKIKFAWTNRGGDTSKDGFCEFEVKGDTTLKNNVTGWFALNPTIQVGEYDTDLILFGNPNSDNTFEDIFTIHDTLIVWKNQESVLLGKGSYYTAYDHATNKPTGLSFKGTSFDAPPTDTKAAIGYKITAENIKRYFRTVFYVTGGQKLLTADANAADRTGSILHPFASVQEALDAITGTTGKYGLKNGYGSSTTDWNIIVDEVETTPTAVAYEYTAADADSRDFNLTIRRYNGASTDVSTLTKGFTLTNTSGQTVNLTMTNILYNGGGTAADYAVTNTTGSVVADLHTVGWTEADSSSVTFLDASADAGTLKVYGDKLTWSAAADTGVFTLSGDLYLIDSHVGTSAASRGLTTDPAASAGKVVLYAEYTGYTDGLIYADPDALMDTGKYVITVMNISNFNNADPGDGDGGVYNKPVVSWDYKNKADDYGAITATSYVPVDFTKSFVLSDAFVDGDNAQYDSDGDSVADANLWKRKLVAYRGDSDGKIYVMAENQNINIGFEENALHVEQVLPNADVELKASEISAATPTNNTFTIKLKVTSTSPALSPANGAAVLEKLKSSVLFADDTTANANGTLKIIFGSNQASSPTGSVITDGYDTDTTRSQFKTFVTAADTVASATDENAAAFTNDTSTAYYDIVITVQPVVGTDLGANDYQTYYVQWYASLSTNANAVFTNITAINIENDL</sequence>